<gene>
    <name evidence="3" type="ORF">GIB67_021173</name>
</gene>
<dbReference type="OrthoDB" id="681198at2759"/>
<feature type="domain" description="Transposase-associated" evidence="2">
    <location>
        <begin position="8"/>
        <end position="79"/>
    </location>
</feature>
<evidence type="ECO:0000259" key="2">
    <source>
        <dbReference type="Pfam" id="PF13963"/>
    </source>
</evidence>
<dbReference type="PANTHER" id="PTHR48258:SF9">
    <property type="entry name" value="OS01G0348150 PROTEIN"/>
    <property type="match status" value="1"/>
</dbReference>
<feature type="domain" description="DUF4216" evidence="1">
    <location>
        <begin position="228"/>
        <end position="294"/>
    </location>
</feature>
<evidence type="ECO:0000313" key="3">
    <source>
        <dbReference type="EMBL" id="KAF6163024.1"/>
    </source>
</evidence>
<dbReference type="EMBL" id="JACGCM010001009">
    <property type="protein sequence ID" value="KAF6163024.1"/>
    <property type="molecule type" value="Genomic_DNA"/>
</dbReference>
<dbReference type="Pfam" id="PF13952">
    <property type="entry name" value="DUF4216"/>
    <property type="match status" value="1"/>
</dbReference>
<protein>
    <recommendedName>
        <fullName evidence="5">Transposase</fullName>
    </recommendedName>
</protein>
<dbReference type="InterPro" id="IPR025312">
    <property type="entry name" value="DUF4216"/>
</dbReference>
<reference evidence="3 4" key="1">
    <citation type="journal article" date="2020" name="IScience">
        <title>Genome Sequencing of the Endangered Kingdonia uniflora (Circaeasteraceae, Ranunculales) Reveals Potential Mechanisms of Evolutionary Specialization.</title>
        <authorList>
            <person name="Sun Y."/>
            <person name="Deng T."/>
            <person name="Zhang A."/>
            <person name="Moore M.J."/>
            <person name="Landis J.B."/>
            <person name="Lin N."/>
            <person name="Zhang H."/>
            <person name="Zhang X."/>
            <person name="Huang J."/>
            <person name="Zhang X."/>
            <person name="Sun H."/>
            <person name="Wang H."/>
        </authorList>
    </citation>
    <scope>NUCLEOTIDE SEQUENCE [LARGE SCALE GENOMIC DNA]</scope>
    <source>
        <strain evidence="3">TB1705</strain>
        <tissue evidence="3">Leaf</tissue>
    </source>
</reference>
<dbReference type="Proteomes" id="UP000541444">
    <property type="component" value="Unassembled WGS sequence"/>
</dbReference>
<comment type="caution">
    <text evidence="3">The sequence shown here is derived from an EMBL/GenBank/DDBJ whole genome shotgun (WGS) entry which is preliminary data.</text>
</comment>
<proteinExistence type="predicted"/>
<organism evidence="3 4">
    <name type="scientific">Kingdonia uniflora</name>
    <dbReference type="NCBI Taxonomy" id="39325"/>
    <lineage>
        <taxon>Eukaryota</taxon>
        <taxon>Viridiplantae</taxon>
        <taxon>Streptophyta</taxon>
        <taxon>Embryophyta</taxon>
        <taxon>Tracheophyta</taxon>
        <taxon>Spermatophyta</taxon>
        <taxon>Magnoliopsida</taxon>
        <taxon>Ranunculales</taxon>
        <taxon>Circaeasteraceae</taxon>
        <taxon>Kingdonia</taxon>
    </lineage>
</organism>
<evidence type="ECO:0000313" key="4">
    <source>
        <dbReference type="Proteomes" id="UP000541444"/>
    </source>
</evidence>
<sequence length="344" mass="39807">MSSVNLNKNWRKESKLTYDFLNSVQSFIDYVKQTLGDMAYCPYNKCRNVNGVKTVDEIRTHLITYGIDQSYTTWYFHEESRDATIDARIQNPGSVEGCIANRYVLDEAILYCMEYIPNGKKGTHKRGRPTFMDDNSDKEQPLDKGNVIHLETLKKYDIYLRDYMRVSRLRGSTNVGKPLDYILWLREQFENSEMSTLERLVNGPSFKVTSYKAYRVNGFVFCTADSESLFYCDWVRVEDKVNGCAFDAEANLTFVNLQNLKKNSKVDDEPYCLASQASQVFYCQDPTRTDWSVVIDVPKRLVKDIDAYEEPLVFETGNPFTSSMMGLINENVDEDEEITEGSWM</sequence>
<name>A0A7J7N7M5_9MAGN</name>
<dbReference type="InterPro" id="IPR029480">
    <property type="entry name" value="Transpos_assoc"/>
</dbReference>
<dbReference type="AlphaFoldDB" id="A0A7J7N7M5"/>
<evidence type="ECO:0008006" key="5">
    <source>
        <dbReference type="Google" id="ProtNLM"/>
    </source>
</evidence>
<dbReference type="PANTHER" id="PTHR48258">
    <property type="entry name" value="DUF4218 DOMAIN-CONTAINING PROTEIN-RELATED"/>
    <property type="match status" value="1"/>
</dbReference>
<evidence type="ECO:0000259" key="1">
    <source>
        <dbReference type="Pfam" id="PF13952"/>
    </source>
</evidence>
<keyword evidence="4" id="KW-1185">Reference proteome</keyword>
<dbReference type="Pfam" id="PF13963">
    <property type="entry name" value="Transpos_assoc"/>
    <property type="match status" value="1"/>
</dbReference>
<accession>A0A7J7N7M5</accession>